<proteinExistence type="predicted"/>
<sequence length="103" mass="11276">MIRHIVMLSLRPAVQAPLEVVLGKLEELVNELEGCSNFVAGPNRDFENKSPDYPFGFMFDAEDTEALRAYAEHPQHIALGGRLVAMCDGGAAGIRVYDLEIAS</sequence>
<dbReference type="PROSITE" id="PS51502">
    <property type="entry name" value="S_R_A_B_BARREL"/>
    <property type="match status" value="1"/>
</dbReference>
<keyword evidence="3" id="KW-1185">Reference proteome</keyword>
<dbReference type="STRING" id="1280847.SAMN04488036_103329"/>
<name>A0A1I4DTF7_9RHOB</name>
<dbReference type="InterPro" id="IPR013097">
    <property type="entry name" value="Dabb"/>
</dbReference>
<feature type="domain" description="Stress-response A/B barrel" evidence="1">
    <location>
        <begin position="2"/>
        <end position="99"/>
    </location>
</feature>
<accession>A0A1I4DTF7</accession>
<dbReference type="AlphaFoldDB" id="A0A1I4DTF7"/>
<reference evidence="3" key="1">
    <citation type="submission" date="2016-10" db="EMBL/GenBank/DDBJ databases">
        <authorList>
            <person name="Varghese N."/>
            <person name="Submissions S."/>
        </authorList>
    </citation>
    <scope>NUCLEOTIDE SEQUENCE [LARGE SCALE GENOMIC DNA]</scope>
    <source>
        <strain evidence="3">DSM 28453</strain>
    </source>
</reference>
<dbReference type="SUPFAM" id="SSF54909">
    <property type="entry name" value="Dimeric alpha+beta barrel"/>
    <property type="match status" value="1"/>
</dbReference>
<dbReference type="OrthoDB" id="9816070at2"/>
<protein>
    <submittedName>
        <fullName evidence="2">Stress responsive A/B Barrel Domain</fullName>
    </submittedName>
</protein>
<dbReference type="Proteomes" id="UP000198851">
    <property type="component" value="Unassembled WGS sequence"/>
</dbReference>
<dbReference type="RefSeq" id="WP_093323319.1">
    <property type="nucleotide sequence ID" value="NZ_FOSZ01000003.1"/>
</dbReference>
<organism evidence="2 3">
    <name type="scientific">Shimia haliotis</name>
    <dbReference type="NCBI Taxonomy" id="1280847"/>
    <lineage>
        <taxon>Bacteria</taxon>
        <taxon>Pseudomonadati</taxon>
        <taxon>Pseudomonadota</taxon>
        <taxon>Alphaproteobacteria</taxon>
        <taxon>Rhodobacterales</taxon>
        <taxon>Roseobacteraceae</taxon>
    </lineage>
</organism>
<dbReference type="SMART" id="SM00886">
    <property type="entry name" value="Dabb"/>
    <property type="match status" value="1"/>
</dbReference>
<evidence type="ECO:0000313" key="3">
    <source>
        <dbReference type="Proteomes" id="UP000198851"/>
    </source>
</evidence>
<dbReference type="EMBL" id="FOSZ01000003">
    <property type="protein sequence ID" value="SFK95211.1"/>
    <property type="molecule type" value="Genomic_DNA"/>
</dbReference>
<dbReference type="Gene3D" id="3.30.70.100">
    <property type="match status" value="1"/>
</dbReference>
<dbReference type="InterPro" id="IPR011008">
    <property type="entry name" value="Dimeric_a/b-barrel"/>
</dbReference>
<evidence type="ECO:0000313" key="2">
    <source>
        <dbReference type="EMBL" id="SFK95211.1"/>
    </source>
</evidence>
<gene>
    <name evidence="2" type="ORF">SAMN04488036_103329</name>
</gene>
<dbReference type="Pfam" id="PF07876">
    <property type="entry name" value="Dabb"/>
    <property type="match status" value="1"/>
</dbReference>
<evidence type="ECO:0000259" key="1">
    <source>
        <dbReference type="PROSITE" id="PS51502"/>
    </source>
</evidence>